<name>A0AAD9MJL4_PROWI</name>
<feature type="binding site" evidence="11">
    <location>
        <position position="380"/>
    </location>
    <ligand>
        <name>GTP</name>
        <dbReference type="ChEBI" id="CHEBI:37565"/>
    </ligand>
</feature>
<feature type="binding site" evidence="12">
    <location>
        <position position="341"/>
    </location>
    <ligand>
        <name>Mg(2+)</name>
        <dbReference type="ChEBI" id="CHEBI:18420"/>
    </ligand>
</feature>
<dbReference type="InterPro" id="IPR018866">
    <property type="entry name" value="Znf-4CXXC_R1"/>
</dbReference>
<dbReference type="Pfam" id="PF10497">
    <property type="entry name" value="zf-4CXXC_R1"/>
    <property type="match status" value="1"/>
</dbReference>
<evidence type="ECO:0000256" key="12">
    <source>
        <dbReference type="PIRSR" id="PIRSR606689-2"/>
    </source>
</evidence>
<feature type="region of interest" description="Disordered" evidence="13">
    <location>
        <begin position="1"/>
        <end position="40"/>
    </location>
</feature>
<comment type="subcellular location">
    <subcellularLocation>
        <location evidence="1">Nucleus</location>
    </subcellularLocation>
</comment>
<dbReference type="Proteomes" id="UP001255856">
    <property type="component" value="Unassembled WGS sequence"/>
</dbReference>
<reference evidence="16" key="1">
    <citation type="submission" date="2021-01" db="EMBL/GenBank/DDBJ databases">
        <authorList>
            <person name="Eckstrom K.M.E."/>
        </authorList>
    </citation>
    <scope>NUCLEOTIDE SEQUENCE</scope>
    <source>
        <strain evidence="16">UVCC 0001</strain>
    </source>
</reference>
<evidence type="ECO:0000256" key="6">
    <source>
        <dbReference type="ARBA" id="ARBA00023134"/>
    </source>
</evidence>
<dbReference type="PANTHER" id="PTHR45697">
    <property type="entry name" value="ADP-RIBOSYLATION FACTOR-LIKE PROTEIN 2-RELATED"/>
    <property type="match status" value="1"/>
</dbReference>
<dbReference type="SMART" id="SM00178">
    <property type="entry name" value="SAR"/>
    <property type="match status" value="1"/>
</dbReference>
<dbReference type="GO" id="GO:0003924">
    <property type="term" value="F:GTPase activity"/>
    <property type="evidence" value="ECO:0007669"/>
    <property type="project" value="InterPro"/>
</dbReference>
<dbReference type="SMART" id="SM00177">
    <property type="entry name" value="ARF"/>
    <property type="match status" value="1"/>
</dbReference>
<evidence type="ECO:0000256" key="13">
    <source>
        <dbReference type="SAM" id="MobiDB-lite"/>
    </source>
</evidence>
<evidence type="ECO:0000256" key="1">
    <source>
        <dbReference type="ARBA" id="ARBA00004123"/>
    </source>
</evidence>
<feature type="binding site" evidence="11">
    <location>
        <begin position="436"/>
        <end position="439"/>
    </location>
    <ligand>
        <name>GTP</name>
        <dbReference type="ChEBI" id="CHEBI:37565"/>
    </ligand>
</feature>
<dbReference type="FunFam" id="3.40.50.300:FF:000393">
    <property type="entry name" value="ADP-ribosylation factor-like 2, arl2"/>
    <property type="match status" value="1"/>
</dbReference>
<evidence type="ECO:0000256" key="2">
    <source>
        <dbReference type="ARBA" id="ARBA00010290"/>
    </source>
</evidence>
<dbReference type="AlphaFoldDB" id="A0AAD9MJL4"/>
<evidence type="ECO:0000259" key="15">
    <source>
        <dbReference type="Pfam" id="PF10497"/>
    </source>
</evidence>
<dbReference type="EMBL" id="JASFZW010000002">
    <property type="protein sequence ID" value="KAK2080072.1"/>
    <property type="molecule type" value="Genomic_DNA"/>
</dbReference>
<keyword evidence="4 11" id="KW-0547">Nucleotide-binding</keyword>
<keyword evidence="14" id="KW-0472">Membrane</keyword>
<feature type="domain" description="Zinc-finger" evidence="15">
    <location>
        <begin position="113"/>
        <end position="222"/>
    </location>
</feature>
<dbReference type="PRINTS" id="PR00328">
    <property type="entry name" value="SAR1GTPBP"/>
</dbReference>
<keyword evidence="8" id="KW-0539">Nucleus</keyword>
<feature type="binding site" evidence="12">
    <location>
        <position position="358"/>
    </location>
    <ligand>
        <name>Mg(2+)</name>
        <dbReference type="ChEBI" id="CHEBI:18420"/>
    </ligand>
</feature>
<dbReference type="InterPro" id="IPR044612">
    <property type="entry name" value="ARL2/3"/>
</dbReference>
<keyword evidence="17" id="KW-1185">Reference proteome</keyword>
<evidence type="ECO:0000256" key="3">
    <source>
        <dbReference type="ARBA" id="ARBA00022707"/>
    </source>
</evidence>
<evidence type="ECO:0000256" key="8">
    <source>
        <dbReference type="ARBA" id="ARBA00023242"/>
    </source>
</evidence>
<evidence type="ECO:0000256" key="10">
    <source>
        <dbReference type="ARBA" id="ARBA00026198"/>
    </source>
</evidence>
<dbReference type="CDD" id="cd04154">
    <property type="entry name" value="Arl2"/>
    <property type="match status" value="1"/>
</dbReference>
<evidence type="ECO:0000313" key="16">
    <source>
        <dbReference type="EMBL" id="KAK2080072.1"/>
    </source>
</evidence>
<sequence length="495" mass="54824">MEYEQMRRDRMAQNKARLELPRAPVRRSSRVSGSAPENYEEDELFRSVGLDRLDLASAPRRRRSRVEPGTLRERVLSVARQLKREDVEAAVEAALSRMDEAGSAFRVQGGRIYDSHFGVTCHWCRQKTLEAHVTCTSEDCGGGRRLPTAFCARCLLNRHGEDVDQAIASGRWVCPACRGGCGPGCSSCCNCGPCRKAAGLGPTRQLIATARSCGFSNVHDYLIHLKTGEGPAEIAGRKAAHSWGRWLEGETAADVTEEQPGPVEATETVAPVSSPETATQACVLPNKLTSMFTSTKHRLATYLLLIITFFTMGLLTIIRKVKRKEREMRLLVVGLDNAGKTTVLKRLMGRDVTDVSPTLGFSIETLQLAGYRLNIWDVGGQKTLRSYWRNYFEQTDGLVWVVDSADRRRLQDTAEELARLLQEERLLGASLLVLANKQDLAGALGVAEIERALGLQGLGRRRWHLRGCSAVDGSGVEEGFAWIIKDISSRMYMLD</sequence>
<feature type="compositionally biased region" description="Basic and acidic residues" evidence="13">
    <location>
        <begin position="1"/>
        <end position="20"/>
    </location>
</feature>
<dbReference type="PROSITE" id="PS51417">
    <property type="entry name" value="ARF"/>
    <property type="match status" value="1"/>
</dbReference>
<dbReference type="NCBIfam" id="TIGR00231">
    <property type="entry name" value="small_GTP"/>
    <property type="match status" value="1"/>
</dbReference>
<dbReference type="GO" id="GO:0005525">
    <property type="term" value="F:GTP binding"/>
    <property type="evidence" value="ECO:0007669"/>
    <property type="project" value="UniProtKB-KW"/>
</dbReference>
<dbReference type="InterPro" id="IPR005225">
    <property type="entry name" value="Small_GTP-bd"/>
</dbReference>
<keyword evidence="5" id="KW-0805">Transcription regulation</keyword>
<keyword evidence="3" id="KW-0519">Myristate</keyword>
<dbReference type="SUPFAM" id="SSF52540">
    <property type="entry name" value="P-loop containing nucleoside triphosphate hydrolases"/>
    <property type="match status" value="1"/>
</dbReference>
<evidence type="ECO:0000256" key="5">
    <source>
        <dbReference type="ARBA" id="ARBA00023015"/>
    </source>
</evidence>
<keyword evidence="6 11" id="KW-0342">GTP-binding</keyword>
<evidence type="ECO:0000256" key="11">
    <source>
        <dbReference type="PIRSR" id="PIRSR606689-1"/>
    </source>
</evidence>
<evidence type="ECO:0000256" key="4">
    <source>
        <dbReference type="ARBA" id="ARBA00022741"/>
    </source>
</evidence>
<keyword evidence="14" id="KW-0812">Transmembrane</keyword>
<dbReference type="GO" id="GO:0005634">
    <property type="term" value="C:nucleus"/>
    <property type="evidence" value="ECO:0007669"/>
    <property type="project" value="UniProtKB-SubCell"/>
</dbReference>
<dbReference type="GO" id="GO:0046872">
    <property type="term" value="F:metal ion binding"/>
    <property type="evidence" value="ECO:0007669"/>
    <property type="project" value="UniProtKB-KW"/>
</dbReference>
<dbReference type="Gene3D" id="3.40.50.300">
    <property type="entry name" value="P-loop containing nucleotide triphosphate hydrolases"/>
    <property type="match status" value="1"/>
</dbReference>
<accession>A0AAD9MJL4</accession>
<evidence type="ECO:0000256" key="7">
    <source>
        <dbReference type="ARBA" id="ARBA00023163"/>
    </source>
</evidence>
<evidence type="ECO:0000313" key="17">
    <source>
        <dbReference type="Proteomes" id="UP001255856"/>
    </source>
</evidence>
<proteinExistence type="inferred from homology"/>
<keyword evidence="7" id="KW-0804">Transcription</keyword>
<dbReference type="InterPro" id="IPR045873">
    <property type="entry name" value="Arl2"/>
</dbReference>
<dbReference type="SMART" id="SM00175">
    <property type="entry name" value="RAB"/>
    <property type="match status" value="1"/>
</dbReference>
<dbReference type="InterPro" id="IPR027417">
    <property type="entry name" value="P-loop_NTPase"/>
</dbReference>
<protein>
    <recommendedName>
        <fullName evidence="10">ADP-ribosylation factor-like protein 2</fullName>
    </recommendedName>
</protein>
<dbReference type="Pfam" id="PF00025">
    <property type="entry name" value="Arf"/>
    <property type="match status" value="1"/>
</dbReference>
<gene>
    <name evidence="16" type="ORF">QBZ16_002468</name>
</gene>
<keyword evidence="14" id="KW-1133">Transmembrane helix</keyword>
<evidence type="ECO:0000256" key="9">
    <source>
        <dbReference type="ARBA" id="ARBA00023288"/>
    </source>
</evidence>
<keyword evidence="12" id="KW-0460">Magnesium</keyword>
<comment type="similarity">
    <text evidence="2">Belongs to the small GTPase superfamily. Arf family.</text>
</comment>
<feature type="binding site" evidence="11">
    <location>
        <begin position="334"/>
        <end position="341"/>
    </location>
    <ligand>
        <name>GTP</name>
        <dbReference type="ChEBI" id="CHEBI:37565"/>
    </ligand>
</feature>
<keyword evidence="12" id="KW-0479">Metal-binding</keyword>
<keyword evidence="9" id="KW-0449">Lipoprotein</keyword>
<evidence type="ECO:0000256" key="14">
    <source>
        <dbReference type="SAM" id="Phobius"/>
    </source>
</evidence>
<comment type="caution">
    <text evidence="16">The sequence shown here is derived from an EMBL/GenBank/DDBJ whole genome shotgun (WGS) entry which is preliminary data.</text>
</comment>
<organism evidence="16 17">
    <name type="scientific">Prototheca wickerhamii</name>
    <dbReference type="NCBI Taxonomy" id="3111"/>
    <lineage>
        <taxon>Eukaryota</taxon>
        <taxon>Viridiplantae</taxon>
        <taxon>Chlorophyta</taxon>
        <taxon>core chlorophytes</taxon>
        <taxon>Trebouxiophyceae</taxon>
        <taxon>Chlorellales</taxon>
        <taxon>Chlorellaceae</taxon>
        <taxon>Prototheca</taxon>
    </lineage>
</organism>
<feature type="transmembrane region" description="Helical" evidence="14">
    <location>
        <begin position="299"/>
        <end position="318"/>
    </location>
</feature>
<dbReference type="InterPro" id="IPR006689">
    <property type="entry name" value="Small_GTPase_ARF/SAR"/>
</dbReference>